<protein>
    <submittedName>
        <fullName evidence="1">Uncharacterized protein</fullName>
    </submittedName>
</protein>
<organism evidence="1 2">
    <name type="scientific">Neophaeococcomyces mojaviensis</name>
    <dbReference type="NCBI Taxonomy" id="3383035"/>
    <lineage>
        <taxon>Eukaryota</taxon>
        <taxon>Fungi</taxon>
        <taxon>Dikarya</taxon>
        <taxon>Ascomycota</taxon>
        <taxon>Pezizomycotina</taxon>
        <taxon>Eurotiomycetes</taxon>
        <taxon>Chaetothyriomycetidae</taxon>
        <taxon>Chaetothyriales</taxon>
        <taxon>Chaetothyriales incertae sedis</taxon>
        <taxon>Neophaeococcomyces</taxon>
    </lineage>
</organism>
<reference evidence="1" key="1">
    <citation type="submission" date="2022-10" db="EMBL/GenBank/DDBJ databases">
        <title>Culturing micro-colonial fungi from biological soil crusts in the Mojave desert and describing Neophaeococcomyces mojavensis, and introducing the new genera and species Taxawa tesnikishii.</title>
        <authorList>
            <person name="Kurbessoian T."/>
            <person name="Stajich J.E."/>
        </authorList>
    </citation>
    <scope>NUCLEOTIDE SEQUENCE</scope>
    <source>
        <strain evidence="1">JES_112</strain>
    </source>
</reference>
<comment type="caution">
    <text evidence="1">The sequence shown here is derived from an EMBL/GenBank/DDBJ whole genome shotgun (WGS) entry which is preliminary data.</text>
</comment>
<accession>A0ACC3A214</accession>
<evidence type="ECO:0000313" key="1">
    <source>
        <dbReference type="EMBL" id="KAJ9654169.1"/>
    </source>
</evidence>
<evidence type="ECO:0000313" key="2">
    <source>
        <dbReference type="Proteomes" id="UP001172386"/>
    </source>
</evidence>
<sequence length="1548" mass="175915">MTTTAPNKEAIKANLAADSRDISIIWNEAINLYNQTANDHNEPERVTLTRPTFKDTQAMKNFGFEEMQKFRSWRSKDQKTDKLRTLFMANIDFIDTGSKQLLNAVSASFPPALAISTAMTFVLTGFKSQRADYDVVVNFFEDMNSFLQRVTIIEKRVPAKKAYQNALMDVFTAMLSLCAVARKYVMIGRFKKWVMNSIFGDDNDLKSDRDKLDIYLNRLQDATEYAILENTENMLEQQARLGDVVADMRRELGRNREIQEQIAANQNAATEKISNDVQTMMKDIKKLLSLQQEAKSVKSQNAIKLDEFSGNVVRHFYGYVAKRGFIPDKPEEPFPDMLAVLANLEKSQVEETGSWLFEHPAWLAWADCSRNSPTLLWLEGGPGMGKTHLSLAVYQQLRGIRKPEQEVYTAYFSCRRPDIQRRHTRDLLRNCAIQIADQSPAIRQRLEAMWRSLGLQARVENSGHLSLDSETVDNDIFIYENFSEASGNQLFVVVDGIDQFYKGELDKFFKVVRKVQEQKLRIKFIVTVELTDEITSDTVNMIESQAIRIGREQILPDLMKILWKGINSEDSAYDGLRRLNKHSKQQLAQKIKRNADNLLYVDQTLRFLANTIREGNTENLLDSVPTNLAELYEAILRRSLQSFSADTIRSLKSIVMWLTFSHQPLTLERLGLLAESTSLSSEQILSFVLRFFEVDVISKDTASLLGIEFTELFDDSIEISTENLFSGNSLRLQVKNRATEIFFSSTGPPHALRTNSISDAHRILFLSTVDIILKPKTGNQSLHEYAIEHSLRHWYEIVPEEHTKDEQIQVCRTFVLLISDQRYAEGLARHPRVQFLADIIFDEWEEVWASWSSHALKLNMTIEEIGYWQDVNGALYPLVTALVRCWLKTIDAGRAVRAWRLANDVRKTVRKTVRGEASLRSYGERDAVRLAGILGDQLDSQAHLAIGSVLALSDFYTPSAAIQEVRRALDNSRDAALRTRCYILLSSICIEAARWNDDSHEGGRLEDAVEYCKLILEGEGGTLLLPKTLEKSSSLQEMRAASDSKMRESLIAGNTESAENLALRASTRAEVLRIQGLVMKGLGKNIEAAESFCAARQLSTGIGPVQQLFDELLCLKENHVMMVDRLLSFSPIDRLRFVTGNSYVGEPGHTISIPPERMILPASVKSQKSNEVVKIYREIIKALDAEQAGAPVRVDLARILWRLRYNIKSQPYEGPTTTGEVVDEEHAFTGQGTIEDLEIKPNDETLEAGASDSRRFPKRNDQSLTASVFLQVKEAKFLLNQVLDSVSGERTYKLTDRDPLSVAISALLLMTDILLEEFRSSKKVEDKVQILLQAKELPRRKFIASQPLITDDTWSQYNTAVAHMLRKIGPMSEYEQVMTNIFDKAIAGLKDDTRYNDRVYLTSMSRIFMLEPSLHKFGEMLTAVEWDEGIYPCDGICIPVTVYDGNDSIEPCYQCLVCTNTKLCQRCYEIRVQWNRDPTIRSITDLDFCCPNGQYMRIPIGSWNEGGGYVYSNSSHGGDERIPTEPKQLTEYLKKVWKDAWEDIASAF</sequence>
<dbReference type="Proteomes" id="UP001172386">
    <property type="component" value="Unassembled WGS sequence"/>
</dbReference>
<gene>
    <name evidence="1" type="ORF">H2198_006733</name>
</gene>
<name>A0ACC3A214_9EURO</name>
<proteinExistence type="predicted"/>
<keyword evidence="2" id="KW-1185">Reference proteome</keyword>
<dbReference type="EMBL" id="JAPDRQ010000129">
    <property type="protein sequence ID" value="KAJ9654169.1"/>
    <property type="molecule type" value="Genomic_DNA"/>
</dbReference>